<dbReference type="EMBL" id="KI912112">
    <property type="protein sequence ID" value="ETS81056.1"/>
    <property type="molecule type" value="Genomic_DNA"/>
</dbReference>
<evidence type="ECO:0000256" key="1">
    <source>
        <dbReference type="SAM" id="SignalP"/>
    </source>
</evidence>
<dbReference type="KEGG" id="pfy:PFICI_06058"/>
<dbReference type="InterPro" id="IPR021054">
    <property type="entry name" value="Cell_wall_mannoprotein_1"/>
</dbReference>
<sequence length="184" mass="19216">MKFSNYLTGFVSLASFAAALPSSVSAPTDLFRRSAIEIRNALEAAQAKAVTLGDLFEAATDASAIPGIETAGADLVASINSAEEIAAASNELTLIEALGFAGTVTSLEGTIDDLVSVVEEKKPLVEEIDYVDELLAYLTELQAATNAFGVTILTKVPDAAKSIAQGYIDDLNETLAEVVAYYTS</sequence>
<dbReference type="HOGENOM" id="CLU_1468689_0_0_1"/>
<dbReference type="OMA" id="EVVAYYT"/>
<dbReference type="RefSeq" id="XP_007832830.1">
    <property type="nucleotide sequence ID" value="XM_007834639.1"/>
</dbReference>
<reference evidence="3" key="1">
    <citation type="journal article" date="2015" name="BMC Genomics">
        <title>Genomic and transcriptomic analysis of the endophytic fungus Pestalotiopsis fici reveals its lifestyle and high potential for synthesis of natural products.</title>
        <authorList>
            <person name="Wang X."/>
            <person name="Zhang X."/>
            <person name="Liu L."/>
            <person name="Xiang M."/>
            <person name="Wang W."/>
            <person name="Sun X."/>
            <person name="Che Y."/>
            <person name="Guo L."/>
            <person name="Liu G."/>
            <person name="Guo L."/>
            <person name="Wang C."/>
            <person name="Yin W.B."/>
            <person name="Stadler M."/>
            <person name="Zhang X."/>
            <person name="Liu X."/>
        </authorList>
    </citation>
    <scope>NUCLEOTIDE SEQUENCE [LARGE SCALE GENOMIC DNA]</scope>
    <source>
        <strain evidence="3">W106-1 / CGMCC3.15140</strain>
    </source>
</reference>
<accession>W3X7A4</accession>
<dbReference type="GO" id="GO:0005576">
    <property type="term" value="C:extracellular region"/>
    <property type="evidence" value="ECO:0007669"/>
    <property type="project" value="TreeGrafter"/>
</dbReference>
<dbReference type="GeneID" id="19271071"/>
<name>W3X7A4_PESFW</name>
<dbReference type="PANTHER" id="PTHR38123">
    <property type="entry name" value="CELL WALL SERINE-THREONINE-RICH GALACTOMANNOPROTEIN MP1 (AFU_ORTHOLOGUE AFUA_4G03240)"/>
    <property type="match status" value="1"/>
</dbReference>
<dbReference type="STRING" id="1229662.W3X7A4"/>
<gene>
    <name evidence="2" type="ORF">PFICI_06058</name>
</gene>
<dbReference type="InParanoid" id="W3X7A4"/>
<feature type="signal peptide" evidence="1">
    <location>
        <begin position="1"/>
        <end position="19"/>
    </location>
</feature>
<keyword evidence="3" id="KW-1185">Reference proteome</keyword>
<dbReference type="Gene3D" id="1.20.1280.140">
    <property type="match status" value="1"/>
</dbReference>
<dbReference type="OrthoDB" id="2422134at2759"/>
<evidence type="ECO:0000313" key="3">
    <source>
        <dbReference type="Proteomes" id="UP000030651"/>
    </source>
</evidence>
<dbReference type="Proteomes" id="UP000030651">
    <property type="component" value="Unassembled WGS sequence"/>
</dbReference>
<dbReference type="Pfam" id="PF12296">
    <property type="entry name" value="HsbA"/>
    <property type="match status" value="1"/>
</dbReference>
<feature type="chain" id="PRO_5004834753" evidence="1">
    <location>
        <begin position="20"/>
        <end position="184"/>
    </location>
</feature>
<protein>
    <submittedName>
        <fullName evidence="2">Uncharacterized protein</fullName>
    </submittedName>
</protein>
<proteinExistence type="predicted"/>
<dbReference type="AlphaFoldDB" id="W3X7A4"/>
<evidence type="ECO:0000313" key="2">
    <source>
        <dbReference type="EMBL" id="ETS81056.1"/>
    </source>
</evidence>
<keyword evidence="1" id="KW-0732">Signal</keyword>
<organism evidence="2 3">
    <name type="scientific">Pestalotiopsis fici (strain W106-1 / CGMCC3.15140)</name>
    <dbReference type="NCBI Taxonomy" id="1229662"/>
    <lineage>
        <taxon>Eukaryota</taxon>
        <taxon>Fungi</taxon>
        <taxon>Dikarya</taxon>
        <taxon>Ascomycota</taxon>
        <taxon>Pezizomycotina</taxon>
        <taxon>Sordariomycetes</taxon>
        <taxon>Xylariomycetidae</taxon>
        <taxon>Amphisphaeriales</taxon>
        <taxon>Sporocadaceae</taxon>
        <taxon>Pestalotiopsis</taxon>
    </lineage>
</organism>
<dbReference type="eggNOG" id="ENOG502T6EW">
    <property type="taxonomic scope" value="Eukaryota"/>
</dbReference>
<dbReference type="PANTHER" id="PTHR38123:SF6">
    <property type="entry name" value="CELL WALL SERINE-THREONINE-RICH GALACTOMANNOPROTEIN MP1 (AFU_ORTHOLOGUE AFUA_4G03240)"/>
    <property type="match status" value="1"/>
</dbReference>